<protein>
    <submittedName>
        <fullName evidence="1">16849_t:CDS:1</fullName>
    </submittedName>
</protein>
<dbReference type="EMBL" id="CAJVPU010005381">
    <property type="protein sequence ID" value="CAG8546892.1"/>
    <property type="molecule type" value="Genomic_DNA"/>
</dbReference>
<evidence type="ECO:0000313" key="2">
    <source>
        <dbReference type="Proteomes" id="UP000789702"/>
    </source>
</evidence>
<organism evidence="1 2">
    <name type="scientific">Dentiscutata heterogama</name>
    <dbReference type="NCBI Taxonomy" id="1316150"/>
    <lineage>
        <taxon>Eukaryota</taxon>
        <taxon>Fungi</taxon>
        <taxon>Fungi incertae sedis</taxon>
        <taxon>Mucoromycota</taxon>
        <taxon>Glomeromycotina</taxon>
        <taxon>Glomeromycetes</taxon>
        <taxon>Diversisporales</taxon>
        <taxon>Gigasporaceae</taxon>
        <taxon>Dentiscutata</taxon>
    </lineage>
</organism>
<name>A0ACA9LRP3_9GLOM</name>
<keyword evidence="2" id="KW-1185">Reference proteome</keyword>
<comment type="caution">
    <text evidence="1">The sequence shown here is derived from an EMBL/GenBank/DDBJ whole genome shotgun (WGS) entry which is preliminary data.</text>
</comment>
<proteinExistence type="predicted"/>
<sequence length="173" mass="20093">MFIQPQQGQIIDKLQQSLVEKRRPRRKPYADEKEKRKSDFEYSRNELKVLLAQFGTKTKVAEDLERDVIRLQEDIERLLAKVTKKRKVNKTIQITPPPQSPTILRRRSTDFLAKRSFHAYSYVESYEPAVHGTFGVDQTTSYGLINSIQDFFADILIGNRRFGVSSYEGLVPV</sequence>
<gene>
    <name evidence="1" type="ORF">DHETER_LOCUS5047</name>
</gene>
<dbReference type="Proteomes" id="UP000789702">
    <property type="component" value="Unassembled WGS sequence"/>
</dbReference>
<accession>A0ACA9LRP3</accession>
<evidence type="ECO:0000313" key="1">
    <source>
        <dbReference type="EMBL" id="CAG8546892.1"/>
    </source>
</evidence>
<reference evidence="1" key="1">
    <citation type="submission" date="2021-06" db="EMBL/GenBank/DDBJ databases">
        <authorList>
            <person name="Kallberg Y."/>
            <person name="Tangrot J."/>
            <person name="Rosling A."/>
        </authorList>
    </citation>
    <scope>NUCLEOTIDE SEQUENCE</scope>
    <source>
        <strain evidence="1">IL203A</strain>
    </source>
</reference>